<dbReference type="InterPro" id="IPR003540">
    <property type="entry name" value="ADP-ribosyltransferase"/>
</dbReference>
<evidence type="ECO:0000313" key="5">
    <source>
        <dbReference type="EMBL" id="CAF1189705.1"/>
    </source>
</evidence>
<evidence type="ECO:0000259" key="4">
    <source>
        <dbReference type="Pfam" id="PF03496"/>
    </source>
</evidence>
<feature type="repeat" description="TPR" evidence="3">
    <location>
        <begin position="661"/>
        <end position="694"/>
    </location>
</feature>
<dbReference type="PANTHER" id="PTHR45641">
    <property type="entry name" value="TETRATRICOPEPTIDE REPEAT PROTEIN (AFU_ORTHOLOGUE AFUA_6G03870)"/>
    <property type="match status" value="1"/>
</dbReference>
<keyword evidence="2 3" id="KW-0802">TPR repeat</keyword>
<dbReference type="PROSITE" id="PS50005">
    <property type="entry name" value="TPR"/>
    <property type="match status" value="9"/>
</dbReference>
<dbReference type="InterPro" id="IPR011990">
    <property type="entry name" value="TPR-like_helical_dom_sf"/>
</dbReference>
<dbReference type="Pfam" id="PF13424">
    <property type="entry name" value="TPR_12"/>
    <property type="match status" value="4"/>
</dbReference>
<protein>
    <recommendedName>
        <fullName evidence="4">ADP ribosyltransferase domain-containing protein</fullName>
    </recommendedName>
</protein>
<evidence type="ECO:0000313" key="7">
    <source>
        <dbReference type="Proteomes" id="UP000663881"/>
    </source>
</evidence>
<evidence type="ECO:0000256" key="1">
    <source>
        <dbReference type="ARBA" id="ARBA00022737"/>
    </source>
</evidence>
<dbReference type="SUPFAM" id="SSF56399">
    <property type="entry name" value="ADP-ribosylation"/>
    <property type="match status" value="1"/>
</dbReference>
<organism evidence="6 7">
    <name type="scientific">Adineta steineri</name>
    <dbReference type="NCBI Taxonomy" id="433720"/>
    <lineage>
        <taxon>Eukaryota</taxon>
        <taxon>Metazoa</taxon>
        <taxon>Spiralia</taxon>
        <taxon>Gnathifera</taxon>
        <taxon>Rotifera</taxon>
        <taxon>Eurotatoria</taxon>
        <taxon>Bdelloidea</taxon>
        <taxon>Adinetida</taxon>
        <taxon>Adinetidae</taxon>
        <taxon>Adineta</taxon>
    </lineage>
</organism>
<dbReference type="OrthoDB" id="8123811at2759"/>
<dbReference type="EMBL" id="CAJNON010000314">
    <property type="protein sequence ID" value="CAF1189705.1"/>
    <property type="molecule type" value="Genomic_DNA"/>
</dbReference>
<dbReference type="Pfam" id="PF00515">
    <property type="entry name" value="TPR_1"/>
    <property type="match status" value="1"/>
</dbReference>
<feature type="repeat" description="TPR" evidence="3">
    <location>
        <begin position="829"/>
        <end position="862"/>
    </location>
</feature>
<feature type="repeat" description="TPR" evidence="3">
    <location>
        <begin position="745"/>
        <end position="778"/>
    </location>
</feature>
<evidence type="ECO:0000256" key="2">
    <source>
        <dbReference type="ARBA" id="ARBA00022803"/>
    </source>
</evidence>
<dbReference type="SUPFAM" id="SSF48452">
    <property type="entry name" value="TPR-like"/>
    <property type="match status" value="1"/>
</dbReference>
<dbReference type="PANTHER" id="PTHR45641:SF1">
    <property type="entry name" value="AAA+ ATPASE DOMAIN-CONTAINING PROTEIN"/>
    <property type="match status" value="1"/>
</dbReference>
<feature type="domain" description="ADP ribosyltransferase" evidence="4">
    <location>
        <begin position="227"/>
        <end position="389"/>
    </location>
</feature>
<comment type="caution">
    <text evidence="6">The sequence shown here is derived from an EMBL/GenBank/DDBJ whole genome shotgun (WGS) entry which is preliminary data.</text>
</comment>
<feature type="repeat" description="TPR" evidence="3">
    <location>
        <begin position="577"/>
        <end position="610"/>
    </location>
</feature>
<dbReference type="Pfam" id="PF03496">
    <property type="entry name" value="ADPrib_exo_Tox"/>
    <property type="match status" value="1"/>
</dbReference>
<keyword evidence="1" id="KW-0677">Repeat</keyword>
<dbReference type="EMBL" id="CAJOAY010000286">
    <property type="protein sequence ID" value="CAF3617136.1"/>
    <property type="molecule type" value="Genomic_DNA"/>
</dbReference>
<dbReference type="AlphaFoldDB" id="A0A818P2Y4"/>
<proteinExistence type="predicted"/>
<name>A0A818P2Y4_9BILA</name>
<feature type="repeat" description="TPR" evidence="3">
    <location>
        <begin position="619"/>
        <end position="652"/>
    </location>
</feature>
<dbReference type="Proteomes" id="UP000663891">
    <property type="component" value="Unassembled WGS sequence"/>
</dbReference>
<dbReference type="SMART" id="SM00028">
    <property type="entry name" value="TPR"/>
    <property type="match status" value="10"/>
</dbReference>
<dbReference type="GO" id="GO:0005576">
    <property type="term" value="C:extracellular region"/>
    <property type="evidence" value="ECO:0007669"/>
    <property type="project" value="InterPro"/>
</dbReference>
<gene>
    <name evidence="6" type="ORF">OKA104_LOCUS7427</name>
    <name evidence="5" type="ORF">VCS650_LOCUS24979</name>
</gene>
<reference evidence="6" key="1">
    <citation type="submission" date="2021-02" db="EMBL/GenBank/DDBJ databases">
        <authorList>
            <person name="Nowell W R."/>
        </authorList>
    </citation>
    <scope>NUCLEOTIDE SEQUENCE</scope>
</reference>
<feature type="repeat" description="TPR" evidence="3">
    <location>
        <begin position="451"/>
        <end position="484"/>
    </location>
</feature>
<evidence type="ECO:0000256" key="3">
    <source>
        <dbReference type="PROSITE-ProRule" id="PRU00339"/>
    </source>
</evidence>
<dbReference type="Gene3D" id="3.90.176.10">
    <property type="entry name" value="Toxin ADP-ribosyltransferase, Chain A, domain 1"/>
    <property type="match status" value="1"/>
</dbReference>
<accession>A0A818P2Y4</accession>
<evidence type="ECO:0000313" key="6">
    <source>
        <dbReference type="EMBL" id="CAF3617136.1"/>
    </source>
</evidence>
<dbReference type="PRINTS" id="PR00381">
    <property type="entry name" value="KINESINLIGHT"/>
</dbReference>
<feature type="repeat" description="TPR" evidence="3">
    <location>
        <begin position="493"/>
        <end position="526"/>
    </location>
</feature>
<dbReference type="Proteomes" id="UP000663881">
    <property type="component" value="Unassembled WGS sequence"/>
</dbReference>
<dbReference type="InterPro" id="IPR019734">
    <property type="entry name" value="TPR_rpt"/>
</dbReference>
<feature type="repeat" description="TPR" evidence="3">
    <location>
        <begin position="535"/>
        <end position="568"/>
    </location>
</feature>
<sequence>MTGSKSNQNAAVLSNICQPRQRMTQNCLLLWVDTNIEQTEKHHENTLEQIRNIAGDVNVFTERDACIDFLTDAQEDIKSFLVVKDIVFQQIMPLINDIPQLGGVYMFNDIETPHEEWNKNWQKIKSVHTNIDSICKRLQLDIKKYHQDTIAMSFISATEMASTDNLNELEPTFMYTQLFKEILLDMKHDEKAIKQFTAHCRHHDCGSAKNIDYFEKNYDSQSPVWWYTYPSFIYSMLNYALRSMEGDTIINMGFFIQDLHQQIQQLHQQQAHIYHGKPFIVYRGQALSKASFEKLKKTGAGLMSFNNFLSTSTDQDIARGIADSASENVDMVGILFIMSIDPSIKSTPFASIHEESYFKQEAEILFSMHAVFRVGAIQQIDNNNQLYQVELQLTSDDDQQLRVLTDRIRKEVGGAGWPSLSSLLLKTGQFDKAGKLCNVLLEQTSNEVEKAVYYTHLGAVHCNQGDYGKAVWYFEQDLKICEKTLPSNDPSLATSYNNIASVYETMGEYSKALSLHKQGLEIRQNTLPSDHPDLAISYSNIGNVYYNMGKYSKALSFYETALEIRRKALPSNHPDLATSYNNIAAAYDNMGKYSKALSFYEKALEIKQKVLPSGHPDLAVSYNNIAAVYDNMGKYPKALSFYEKALQIAQKALPSNLPLLASSYNNIAAVYDNMGKYPKALSFYERALEIKQKILSPNHPDLSISYGSISMVYGLMEEYSKAVSFYEKAFAICQKTLPSNHPHFATLFNNIGSVYEYMGESSKAVSFYEKTLEILKKTLSSNHPHLATLYNNIGMVYSTMGEYSTALSYHEKDLAICQNILSSNHPHLGTTYSCIGGIYYNMKHFSKALSYFERALNILQDTLPPTHPNIKTVKESIEIVKRNYK</sequence>
<dbReference type="Gene3D" id="1.25.40.10">
    <property type="entry name" value="Tetratricopeptide repeat domain"/>
    <property type="match status" value="5"/>
</dbReference>
<feature type="repeat" description="TPR" evidence="3">
    <location>
        <begin position="787"/>
        <end position="820"/>
    </location>
</feature>
<dbReference type="Pfam" id="PF13374">
    <property type="entry name" value="TPR_10"/>
    <property type="match status" value="1"/>
</dbReference>
<dbReference type="PROSITE" id="PS50293">
    <property type="entry name" value="TPR_REGION"/>
    <property type="match status" value="4"/>
</dbReference>